<dbReference type="EMBL" id="JBHUCO010000036">
    <property type="protein sequence ID" value="MFD1521479.1"/>
    <property type="molecule type" value="Genomic_DNA"/>
</dbReference>
<evidence type="ECO:0000313" key="3">
    <source>
        <dbReference type="EMBL" id="MFD1521479.1"/>
    </source>
</evidence>
<keyword evidence="2" id="KW-0812">Transmembrane</keyword>
<keyword evidence="2" id="KW-0472">Membrane</keyword>
<evidence type="ECO:0000313" key="4">
    <source>
        <dbReference type="Proteomes" id="UP001597114"/>
    </source>
</evidence>
<feature type="transmembrane region" description="Helical" evidence="2">
    <location>
        <begin position="90"/>
        <end position="108"/>
    </location>
</feature>
<keyword evidence="2" id="KW-1133">Transmembrane helix</keyword>
<comment type="caution">
    <text evidence="3">The sequence shown here is derived from an EMBL/GenBank/DDBJ whole genome shotgun (WGS) entry which is preliminary data.</text>
</comment>
<proteinExistence type="predicted"/>
<dbReference type="InterPro" id="IPR010994">
    <property type="entry name" value="RuvA_2-like"/>
</dbReference>
<organism evidence="3 4">
    <name type="scientific">Pseudonocardia yunnanensis</name>
    <dbReference type="NCBI Taxonomy" id="58107"/>
    <lineage>
        <taxon>Bacteria</taxon>
        <taxon>Bacillati</taxon>
        <taxon>Actinomycetota</taxon>
        <taxon>Actinomycetes</taxon>
        <taxon>Pseudonocardiales</taxon>
        <taxon>Pseudonocardiaceae</taxon>
        <taxon>Pseudonocardia</taxon>
    </lineage>
</organism>
<sequence>MTTPMPGPHGRPAQAASAAPTVSRPHRGPLSWFARGGWYLFVVVLSAGTLSFVPFLHAAIRTRKPLAWLWTALYTAAVITLFNLTGTVNVGGLALGLMIIAVVHSVVLRQQIWPLHADAQPAPAELHRADLPADPAVAAVLAARARRDEARRLAATDPLMARELRIGRPDLPRTYDDGGLVDLNSAPAAAIANTCGIELAIATLIVNARAAGITFTSVDDVFTLTEIPFPLWDRIRDRAVLITG</sequence>
<feature type="transmembrane region" description="Helical" evidence="2">
    <location>
        <begin position="66"/>
        <end position="84"/>
    </location>
</feature>
<protein>
    <submittedName>
        <fullName evidence="3">Uncharacterized protein</fullName>
    </submittedName>
</protein>
<dbReference type="RefSeq" id="WP_344722398.1">
    <property type="nucleotide sequence ID" value="NZ_BAAAUS010000012.1"/>
</dbReference>
<feature type="region of interest" description="Disordered" evidence="1">
    <location>
        <begin position="1"/>
        <end position="23"/>
    </location>
</feature>
<dbReference type="Proteomes" id="UP001597114">
    <property type="component" value="Unassembled WGS sequence"/>
</dbReference>
<feature type="transmembrane region" description="Helical" evidence="2">
    <location>
        <begin position="38"/>
        <end position="59"/>
    </location>
</feature>
<name>A0ABW4F1Y5_9PSEU</name>
<reference evidence="4" key="1">
    <citation type="journal article" date="2019" name="Int. J. Syst. Evol. Microbiol.">
        <title>The Global Catalogue of Microorganisms (GCM) 10K type strain sequencing project: providing services to taxonomists for standard genome sequencing and annotation.</title>
        <authorList>
            <consortium name="The Broad Institute Genomics Platform"/>
            <consortium name="The Broad Institute Genome Sequencing Center for Infectious Disease"/>
            <person name="Wu L."/>
            <person name="Ma J."/>
        </authorList>
    </citation>
    <scope>NUCLEOTIDE SEQUENCE [LARGE SCALE GENOMIC DNA]</scope>
    <source>
        <strain evidence="4">CCM 7043</strain>
    </source>
</reference>
<keyword evidence="4" id="KW-1185">Reference proteome</keyword>
<gene>
    <name evidence="3" type="ORF">ACFSJD_28545</name>
</gene>
<accession>A0ABW4F1Y5</accession>
<evidence type="ECO:0000256" key="1">
    <source>
        <dbReference type="SAM" id="MobiDB-lite"/>
    </source>
</evidence>
<evidence type="ECO:0000256" key="2">
    <source>
        <dbReference type="SAM" id="Phobius"/>
    </source>
</evidence>
<dbReference type="SUPFAM" id="SSF47781">
    <property type="entry name" value="RuvA domain 2-like"/>
    <property type="match status" value="1"/>
</dbReference>